<name>A0A0C4WKJ6_9GAMM</name>
<dbReference type="STRING" id="1328314.Achr_39470"/>
<dbReference type="EMBL" id="CP010415">
    <property type="protein sequence ID" value="AJE23333.1"/>
    <property type="molecule type" value="Genomic_DNA"/>
</dbReference>
<accession>A0A0C4WKJ6</accession>
<dbReference type="KEGG" id="acx:Achr_39470"/>
<dbReference type="HOGENOM" id="CLU_094545_2_0_6"/>
<evidence type="ECO:0000313" key="2">
    <source>
        <dbReference type="Proteomes" id="UP000068210"/>
    </source>
</evidence>
<organism evidence="1 2">
    <name type="scientific">Azotobacter chroococcum NCIMB 8003</name>
    <dbReference type="NCBI Taxonomy" id="1328314"/>
    <lineage>
        <taxon>Bacteria</taxon>
        <taxon>Pseudomonadati</taxon>
        <taxon>Pseudomonadota</taxon>
        <taxon>Gammaproteobacteria</taxon>
        <taxon>Pseudomonadales</taxon>
        <taxon>Pseudomonadaceae</taxon>
        <taxon>Azotobacter</taxon>
    </lineage>
</organism>
<keyword evidence="2" id="KW-1185">Reference proteome</keyword>
<dbReference type="InterPro" id="IPR006975">
    <property type="entry name" value="NifQ"/>
</dbReference>
<proteinExistence type="predicted"/>
<reference evidence="1 2" key="1">
    <citation type="journal article" date="2015" name="PLoS ONE">
        <title>Azotobacter Genomes: The Genome of Azotobacter chroococcum NCIMB 8003 (ATCC 4412).</title>
        <authorList>
            <person name="Robson R.L."/>
            <person name="Jones R."/>
            <person name="Robson R.M."/>
            <person name="Schwartz A."/>
            <person name="Richardson T.H."/>
        </authorList>
    </citation>
    <scope>NUCLEOTIDE SEQUENCE [LARGE SCALE GENOMIC DNA]</scope>
    <source>
        <strain evidence="1 2">NCIMB 8003</strain>
    </source>
</reference>
<protein>
    <submittedName>
        <fullName evidence="1">Nitrogen fixation cofactor assembly protein</fullName>
    </submittedName>
</protein>
<evidence type="ECO:0000313" key="1">
    <source>
        <dbReference type="EMBL" id="AJE23333.1"/>
    </source>
</evidence>
<dbReference type="AlphaFoldDB" id="A0A0C4WKJ6"/>
<dbReference type="GO" id="GO:0030151">
    <property type="term" value="F:molybdenum ion binding"/>
    <property type="evidence" value="ECO:0007669"/>
    <property type="project" value="InterPro"/>
</dbReference>
<dbReference type="RefSeq" id="WP_039806986.1">
    <property type="nucleotide sequence ID" value="NZ_CP010415.1"/>
</dbReference>
<dbReference type="GO" id="GO:0009399">
    <property type="term" value="P:nitrogen fixation"/>
    <property type="evidence" value="ECO:0007669"/>
    <property type="project" value="InterPro"/>
</dbReference>
<sequence length="195" mass="21836">MTKAVAGQEAAPQTAHHEGANHCWLERIIQSQRDGLSCLPFHLGLDEQSYAALIQSHFPELATQTSAGLGSLAHECSELREDLLEMRRDEWAELRDLLLGSRRGSEPEEAWLASILAAACLGGDHLWRDLGLESRESLKALLLHNFPSLAERNVKNMRWKKFLYKQLCEQDGGYVCRAPSCEQCPSHHDCFGAEV</sequence>
<gene>
    <name evidence="1" type="primary">nifQ</name>
    <name evidence="1" type="ORF">Achr_39470</name>
</gene>
<dbReference type="Pfam" id="PF04891">
    <property type="entry name" value="NifQ"/>
    <property type="match status" value="1"/>
</dbReference>
<dbReference type="Proteomes" id="UP000068210">
    <property type="component" value="Chromosome"/>
</dbReference>